<comment type="caution">
    <text evidence="2">The sequence shown here is derived from an EMBL/GenBank/DDBJ whole genome shotgun (WGS) entry which is preliminary data.</text>
</comment>
<dbReference type="Proteomes" id="UP001057753">
    <property type="component" value="Unassembled WGS sequence"/>
</dbReference>
<dbReference type="InterPro" id="IPR016181">
    <property type="entry name" value="Acyl_CoA_acyltransferase"/>
</dbReference>
<organism evidence="2 3">
    <name type="scientific">Salipaludibacillus agaradhaerens</name>
    <name type="common">Bacillus agaradhaerens</name>
    <dbReference type="NCBI Taxonomy" id="76935"/>
    <lineage>
        <taxon>Bacteria</taxon>
        <taxon>Bacillati</taxon>
        <taxon>Bacillota</taxon>
        <taxon>Bacilli</taxon>
        <taxon>Bacillales</taxon>
        <taxon>Bacillaceae</taxon>
    </lineage>
</organism>
<evidence type="ECO:0000313" key="3">
    <source>
        <dbReference type="Proteomes" id="UP001057753"/>
    </source>
</evidence>
<gene>
    <name evidence="2" type="ORF">HXA33_12270</name>
</gene>
<dbReference type="EMBL" id="JABXYM010000001">
    <property type="protein sequence ID" value="MCR6097320.1"/>
    <property type="molecule type" value="Genomic_DNA"/>
</dbReference>
<evidence type="ECO:0000259" key="1">
    <source>
        <dbReference type="PROSITE" id="PS51186"/>
    </source>
</evidence>
<dbReference type="RefSeq" id="WP_257821721.1">
    <property type="nucleotide sequence ID" value="NZ_JABXYM010000001.1"/>
</dbReference>
<dbReference type="GO" id="GO:0016747">
    <property type="term" value="F:acyltransferase activity, transferring groups other than amino-acyl groups"/>
    <property type="evidence" value="ECO:0007669"/>
    <property type="project" value="InterPro"/>
</dbReference>
<dbReference type="InterPro" id="IPR000182">
    <property type="entry name" value="GNAT_dom"/>
</dbReference>
<dbReference type="Pfam" id="PF13508">
    <property type="entry name" value="Acetyltransf_7"/>
    <property type="match status" value="1"/>
</dbReference>
<protein>
    <submittedName>
        <fullName evidence="2">GNAT family N-acetyltransferase</fullName>
    </submittedName>
</protein>
<dbReference type="Gene3D" id="3.40.630.30">
    <property type="match status" value="1"/>
</dbReference>
<feature type="domain" description="N-acetyltransferase" evidence="1">
    <location>
        <begin position="2"/>
        <end position="213"/>
    </location>
</feature>
<evidence type="ECO:0000313" key="2">
    <source>
        <dbReference type="EMBL" id="MCR6097320.1"/>
    </source>
</evidence>
<keyword evidence="3" id="KW-1185">Reference proteome</keyword>
<accession>A0A9Q4FY59</accession>
<dbReference type="AlphaFoldDB" id="A0A9Q4FY59"/>
<dbReference type="SUPFAM" id="SSF55729">
    <property type="entry name" value="Acyl-CoA N-acyltransferases (Nat)"/>
    <property type="match status" value="1"/>
</dbReference>
<sequence length="220" mass="25341">MIEYRRPEMKELKGIAKMSAITFGDYPIFHEFSNEFSDMDSFIDLMSEVQHVYLKAYYKNADFFVGEENGQIKSFAVLIRPNSSKVSVFDYFLSGAFKLLRKASLRKLLKLLNILEEGHGPISEIKEQSWVLESLAVDKSCRGQQLGTKMLNDCIIPYISKQSSGTKETFVTFTNTERNKKFYLKNGFTEFNYTPIERKGTTIGNWSFRMTIDPARPAIN</sequence>
<dbReference type="PROSITE" id="PS51186">
    <property type="entry name" value="GNAT"/>
    <property type="match status" value="1"/>
</dbReference>
<proteinExistence type="predicted"/>
<name>A0A9Q4FY59_SALAG</name>
<reference evidence="2" key="1">
    <citation type="submission" date="2020-06" db="EMBL/GenBank/DDBJ databases">
        <title>Insight into the genomes of haloalkaliphilic bacilli from Kenyan soda lakes.</title>
        <authorList>
            <person name="Mwirichia R."/>
            <person name="Villamizar G.C."/>
            <person name="Poehlein A."/>
            <person name="Mugweru J."/>
            <person name="Kipnyargis A."/>
            <person name="Kiplimo D."/>
            <person name="Orwa P."/>
            <person name="Daniel R."/>
        </authorList>
    </citation>
    <scope>NUCLEOTIDE SEQUENCE</scope>
    <source>
        <strain evidence="2">B1096_S55</strain>
    </source>
</reference>